<keyword evidence="2" id="KW-1185">Reference proteome</keyword>
<evidence type="ECO:0000313" key="1">
    <source>
        <dbReference type="EMBL" id="KAI0050158.1"/>
    </source>
</evidence>
<organism evidence="1 2">
    <name type="scientific">Auriscalpium vulgare</name>
    <dbReference type="NCBI Taxonomy" id="40419"/>
    <lineage>
        <taxon>Eukaryota</taxon>
        <taxon>Fungi</taxon>
        <taxon>Dikarya</taxon>
        <taxon>Basidiomycota</taxon>
        <taxon>Agaricomycotina</taxon>
        <taxon>Agaricomycetes</taxon>
        <taxon>Russulales</taxon>
        <taxon>Auriscalpiaceae</taxon>
        <taxon>Auriscalpium</taxon>
    </lineage>
</organism>
<name>A0ACB8S135_9AGAM</name>
<feature type="non-terminal residue" evidence="1">
    <location>
        <position position="219"/>
    </location>
</feature>
<comment type="caution">
    <text evidence="1">The sequence shown here is derived from an EMBL/GenBank/DDBJ whole genome shotgun (WGS) entry which is preliminary data.</text>
</comment>
<evidence type="ECO:0000313" key="2">
    <source>
        <dbReference type="Proteomes" id="UP000814033"/>
    </source>
</evidence>
<protein>
    <submittedName>
        <fullName evidence="1">Uncharacterized protein</fullName>
    </submittedName>
</protein>
<dbReference type="EMBL" id="MU275865">
    <property type="protein sequence ID" value="KAI0050158.1"/>
    <property type="molecule type" value="Genomic_DNA"/>
</dbReference>
<reference evidence="1" key="1">
    <citation type="submission" date="2021-02" db="EMBL/GenBank/DDBJ databases">
        <authorList>
            <consortium name="DOE Joint Genome Institute"/>
            <person name="Ahrendt S."/>
            <person name="Looney B.P."/>
            <person name="Miyauchi S."/>
            <person name="Morin E."/>
            <person name="Drula E."/>
            <person name="Courty P.E."/>
            <person name="Chicoki N."/>
            <person name="Fauchery L."/>
            <person name="Kohler A."/>
            <person name="Kuo A."/>
            <person name="Labutti K."/>
            <person name="Pangilinan J."/>
            <person name="Lipzen A."/>
            <person name="Riley R."/>
            <person name="Andreopoulos W."/>
            <person name="He G."/>
            <person name="Johnson J."/>
            <person name="Barry K.W."/>
            <person name="Grigoriev I.V."/>
            <person name="Nagy L."/>
            <person name="Hibbett D."/>
            <person name="Henrissat B."/>
            <person name="Matheny P.B."/>
            <person name="Labbe J."/>
            <person name="Martin F."/>
        </authorList>
    </citation>
    <scope>NUCLEOTIDE SEQUENCE</scope>
    <source>
        <strain evidence="1">FP105234-sp</strain>
    </source>
</reference>
<gene>
    <name evidence="1" type="ORF">FA95DRAFT_1587906</name>
</gene>
<dbReference type="Proteomes" id="UP000814033">
    <property type="component" value="Unassembled WGS sequence"/>
</dbReference>
<proteinExistence type="predicted"/>
<sequence>MLAPALRIASRIPAASRRPIYVSAVRYASTSSKSASTSGKKTKKLTKKLDENLSKDSGTSSAASVESPPDSETIASLKTAPAQQAEPVSVKADLPPISEVQKTATKVETPTEFAVPTESAVPTEVAQAGTSAELSPTTSSSTAEAAIPTAASVPTEPLSNTGILLETSKPSAAAPTTPTPPPAPRPAVRRVPRRGPVYEDERTWHATVVRGRSALTPFQ</sequence>
<reference evidence="1" key="2">
    <citation type="journal article" date="2022" name="New Phytol.">
        <title>Evolutionary transition to the ectomycorrhizal habit in the genomes of a hyperdiverse lineage of mushroom-forming fungi.</title>
        <authorList>
            <person name="Looney B."/>
            <person name="Miyauchi S."/>
            <person name="Morin E."/>
            <person name="Drula E."/>
            <person name="Courty P.E."/>
            <person name="Kohler A."/>
            <person name="Kuo A."/>
            <person name="LaButti K."/>
            <person name="Pangilinan J."/>
            <person name="Lipzen A."/>
            <person name="Riley R."/>
            <person name="Andreopoulos W."/>
            <person name="He G."/>
            <person name="Johnson J."/>
            <person name="Nolan M."/>
            <person name="Tritt A."/>
            <person name="Barry K.W."/>
            <person name="Grigoriev I.V."/>
            <person name="Nagy L.G."/>
            <person name="Hibbett D."/>
            <person name="Henrissat B."/>
            <person name="Matheny P.B."/>
            <person name="Labbe J."/>
            <person name="Martin F.M."/>
        </authorList>
    </citation>
    <scope>NUCLEOTIDE SEQUENCE</scope>
    <source>
        <strain evidence="1">FP105234-sp</strain>
    </source>
</reference>
<accession>A0ACB8S135</accession>